<dbReference type="InterPro" id="IPR036271">
    <property type="entry name" value="Tet_transcr_reg_TetR-rel_C_sf"/>
</dbReference>
<dbReference type="Pfam" id="PF16925">
    <property type="entry name" value="TetR_C_13"/>
    <property type="match status" value="1"/>
</dbReference>
<dbReference type="InterPro" id="IPR009057">
    <property type="entry name" value="Homeodomain-like_sf"/>
</dbReference>
<dbReference type="PROSITE" id="PS50977">
    <property type="entry name" value="HTH_TETR_2"/>
    <property type="match status" value="1"/>
</dbReference>
<evidence type="ECO:0000256" key="2">
    <source>
        <dbReference type="ARBA" id="ARBA00023125"/>
    </source>
</evidence>
<dbReference type="RefSeq" id="WP_093786651.1">
    <property type="nucleotide sequence ID" value="NZ_FNIE01000011.1"/>
</dbReference>
<dbReference type="STRING" id="310781.SAMN05216259_111141"/>
<keyword evidence="1" id="KW-0805">Transcription regulation</keyword>
<dbReference type="Proteomes" id="UP000199341">
    <property type="component" value="Unassembled WGS sequence"/>
</dbReference>
<dbReference type="PANTHER" id="PTHR47506">
    <property type="entry name" value="TRANSCRIPTIONAL REGULATORY PROTEIN"/>
    <property type="match status" value="1"/>
</dbReference>
<dbReference type="InterPro" id="IPR023772">
    <property type="entry name" value="DNA-bd_HTH_TetR-type_CS"/>
</dbReference>
<dbReference type="Gene3D" id="1.10.357.10">
    <property type="entry name" value="Tetracycline Repressor, domain 2"/>
    <property type="match status" value="1"/>
</dbReference>
<dbReference type="PROSITE" id="PS01081">
    <property type="entry name" value="HTH_TETR_1"/>
    <property type="match status" value="1"/>
</dbReference>
<keyword evidence="2 4" id="KW-0238">DNA-binding</keyword>
<evidence type="ECO:0000256" key="1">
    <source>
        <dbReference type="ARBA" id="ARBA00023015"/>
    </source>
</evidence>
<dbReference type="PANTHER" id="PTHR47506:SF1">
    <property type="entry name" value="HTH-TYPE TRANSCRIPTIONAL REGULATOR YJDC"/>
    <property type="match status" value="1"/>
</dbReference>
<dbReference type="GO" id="GO:0003677">
    <property type="term" value="F:DNA binding"/>
    <property type="evidence" value="ECO:0007669"/>
    <property type="project" value="UniProtKB-UniRule"/>
</dbReference>
<dbReference type="PRINTS" id="PR00455">
    <property type="entry name" value="HTHTETR"/>
</dbReference>
<organism evidence="6 7">
    <name type="scientific">Actinacidiphila guanduensis</name>
    <dbReference type="NCBI Taxonomy" id="310781"/>
    <lineage>
        <taxon>Bacteria</taxon>
        <taxon>Bacillati</taxon>
        <taxon>Actinomycetota</taxon>
        <taxon>Actinomycetes</taxon>
        <taxon>Kitasatosporales</taxon>
        <taxon>Streptomycetaceae</taxon>
        <taxon>Actinacidiphila</taxon>
    </lineage>
</organism>
<feature type="domain" description="HTH tetR-type" evidence="5">
    <location>
        <begin position="6"/>
        <end position="66"/>
    </location>
</feature>
<evidence type="ECO:0000256" key="3">
    <source>
        <dbReference type="ARBA" id="ARBA00023163"/>
    </source>
</evidence>
<feature type="DNA-binding region" description="H-T-H motif" evidence="4">
    <location>
        <begin position="29"/>
        <end position="48"/>
    </location>
</feature>
<dbReference type="InterPro" id="IPR011075">
    <property type="entry name" value="TetR_C"/>
</dbReference>
<evidence type="ECO:0000256" key="4">
    <source>
        <dbReference type="PROSITE-ProRule" id="PRU00335"/>
    </source>
</evidence>
<keyword evidence="3" id="KW-0804">Transcription</keyword>
<dbReference type="EMBL" id="FNIE01000011">
    <property type="protein sequence ID" value="SDO65229.1"/>
    <property type="molecule type" value="Genomic_DNA"/>
</dbReference>
<gene>
    <name evidence="6" type="ORF">SAMN05216259_111141</name>
</gene>
<evidence type="ECO:0000259" key="5">
    <source>
        <dbReference type="PROSITE" id="PS50977"/>
    </source>
</evidence>
<proteinExistence type="predicted"/>
<dbReference type="Pfam" id="PF00440">
    <property type="entry name" value="TetR_N"/>
    <property type="match status" value="1"/>
</dbReference>
<dbReference type="Gene3D" id="1.10.10.60">
    <property type="entry name" value="Homeodomain-like"/>
    <property type="match status" value="1"/>
</dbReference>
<dbReference type="InterPro" id="IPR001647">
    <property type="entry name" value="HTH_TetR"/>
</dbReference>
<name>A0A1H0LAD8_9ACTN</name>
<evidence type="ECO:0000313" key="7">
    <source>
        <dbReference type="Proteomes" id="UP000199341"/>
    </source>
</evidence>
<dbReference type="SUPFAM" id="SSF46689">
    <property type="entry name" value="Homeodomain-like"/>
    <property type="match status" value="1"/>
</dbReference>
<dbReference type="SUPFAM" id="SSF48498">
    <property type="entry name" value="Tetracyclin repressor-like, C-terminal domain"/>
    <property type="match status" value="1"/>
</dbReference>
<reference evidence="6 7" key="1">
    <citation type="submission" date="2016-10" db="EMBL/GenBank/DDBJ databases">
        <authorList>
            <person name="de Groot N.N."/>
        </authorList>
    </citation>
    <scope>NUCLEOTIDE SEQUENCE [LARGE SCALE GENOMIC DNA]</scope>
    <source>
        <strain evidence="6 7">CGMCC 4.2022</strain>
    </source>
</reference>
<sequence>MARTREFETTAVVDAAVGVFRQKGFEGASIQDLVEATGIGRGSLYAAFGSKEGLYLAALERYRERYAAPLAEMVTAQMPVRRLVREILIGVVDEVVRDGHRQACLIVAGSMERAHREAAVRDQLRVTIESLEESLTELIARAQASGELAGDRSAADTAGFLVMCLQGLRVIGAVRPDRAALTATVDTALRCLN</sequence>
<dbReference type="OrthoDB" id="9805134at2"/>
<evidence type="ECO:0000313" key="6">
    <source>
        <dbReference type="EMBL" id="SDO65229.1"/>
    </source>
</evidence>
<keyword evidence="7" id="KW-1185">Reference proteome</keyword>
<accession>A0A1H0LAD8</accession>
<dbReference type="AlphaFoldDB" id="A0A1H0LAD8"/>
<protein>
    <submittedName>
        <fullName evidence="6">Transcriptional regulator, TetR family</fullName>
    </submittedName>
</protein>